<dbReference type="SUPFAM" id="SSF53955">
    <property type="entry name" value="Lysozyme-like"/>
    <property type="match status" value="1"/>
</dbReference>
<dbReference type="GO" id="GO:0031640">
    <property type="term" value="P:killing of cells of another organism"/>
    <property type="evidence" value="ECO:0007669"/>
    <property type="project" value="UniProtKB-KW"/>
</dbReference>
<dbReference type="Proteomes" id="UP000787201">
    <property type="component" value="Unassembled WGS sequence"/>
</dbReference>
<dbReference type="PANTHER" id="PTHR38107">
    <property type="match status" value="1"/>
</dbReference>
<dbReference type="GO" id="GO:0016998">
    <property type="term" value="P:cell wall macromolecule catabolic process"/>
    <property type="evidence" value="ECO:0007669"/>
    <property type="project" value="InterPro"/>
</dbReference>
<dbReference type="EMBL" id="JAHLTI010000028">
    <property type="protein sequence ID" value="MBU5926770.1"/>
    <property type="molecule type" value="Genomic_DNA"/>
</dbReference>
<dbReference type="Proteomes" id="UP001185068">
    <property type="component" value="Unassembled WGS sequence"/>
</dbReference>
<evidence type="ECO:0000313" key="7">
    <source>
        <dbReference type="Proteomes" id="UP000787201"/>
    </source>
</evidence>
<evidence type="ECO:0000313" key="5">
    <source>
        <dbReference type="EMBL" id="MDR9948925.1"/>
    </source>
</evidence>
<dbReference type="InterPro" id="IPR023346">
    <property type="entry name" value="Lysozyme-like_dom_sf"/>
</dbReference>
<dbReference type="OrthoDB" id="8141296at2"/>
<accession>A0A0F1AGF6</accession>
<organism evidence="3 6">
    <name type="scientific">Enterobacter sichuanensis</name>
    <dbReference type="NCBI Taxonomy" id="2071710"/>
    <lineage>
        <taxon>Bacteria</taxon>
        <taxon>Pseudomonadati</taxon>
        <taxon>Pseudomonadota</taxon>
        <taxon>Gammaproteobacteria</taxon>
        <taxon>Enterobacterales</taxon>
        <taxon>Enterobacteriaceae</taxon>
        <taxon>Enterobacter</taxon>
        <taxon>Enterobacter cloacae complex</taxon>
    </lineage>
</organism>
<evidence type="ECO:0000313" key="4">
    <source>
        <dbReference type="EMBL" id="MBU5926770.1"/>
    </source>
</evidence>
<evidence type="ECO:0000256" key="2">
    <source>
        <dbReference type="RuleBase" id="RU003788"/>
    </source>
</evidence>
<keyword evidence="2" id="KW-0378">Hydrolase</keyword>
<dbReference type="GO" id="GO:0042742">
    <property type="term" value="P:defense response to bacterium"/>
    <property type="evidence" value="ECO:0007669"/>
    <property type="project" value="UniProtKB-KW"/>
</dbReference>
<dbReference type="InterPro" id="IPR033907">
    <property type="entry name" value="Endolysin_autolysin"/>
</dbReference>
<reference evidence="4 7" key="2">
    <citation type="submission" date="2021-06" db="EMBL/GenBank/DDBJ databases">
        <authorList>
            <person name="Stanton E."/>
        </authorList>
    </citation>
    <scope>NUCLEOTIDE SEQUENCE [LARGE SCALE GENOMIC DNA]</scope>
    <source>
        <strain evidence="4 7">2021EL-00146</strain>
    </source>
</reference>
<dbReference type="AlphaFoldDB" id="A0A0F1AGF6"/>
<protein>
    <recommendedName>
        <fullName evidence="2">Lysozyme</fullName>
        <ecNumber evidence="2">3.2.1.17</ecNumber>
    </recommendedName>
</protein>
<keyword evidence="2" id="KW-0326">Glycosidase</keyword>
<keyword evidence="1" id="KW-1035">Host cytoplasm</keyword>
<dbReference type="CDD" id="cd00737">
    <property type="entry name" value="lyz_endolysin_autolysin"/>
    <property type="match status" value="1"/>
</dbReference>
<keyword evidence="2" id="KW-0929">Antimicrobial</keyword>
<name>A0A0F1AGF6_9ENTR</name>
<evidence type="ECO:0000256" key="1">
    <source>
        <dbReference type="ARBA" id="ARBA00023200"/>
    </source>
</evidence>
<comment type="similarity">
    <text evidence="2">Belongs to the glycosyl hydrolase 24 family.</text>
</comment>
<keyword evidence="7" id="KW-1185">Reference proteome</keyword>
<keyword evidence="2" id="KW-0081">Bacteriolytic enzyme</keyword>
<dbReference type="InterPro" id="IPR051018">
    <property type="entry name" value="Bacteriophage_GH24"/>
</dbReference>
<dbReference type="Gene3D" id="1.10.1740.240">
    <property type="match status" value="1"/>
</dbReference>
<dbReference type="GO" id="GO:0003796">
    <property type="term" value="F:lysozyme activity"/>
    <property type="evidence" value="ECO:0007669"/>
    <property type="project" value="UniProtKB-EC"/>
</dbReference>
<dbReference type="GO" id="GO:0009253">
    <property type="term" value="P:peptidoglycan catabolic process"/>
    <property type="evidence" value="ECO:0007669"/>
    <property type="project" value="InterPro"/>
</dbReference>
<dbReference type="PANTHER" id="PTHR38107:SF3">
    <property type="entry name" value="LYSOZYME RRRD-RELATED"/>
    <property type="match status" value="1"/>
</dbReference>
<dbReference type="EMBL" id="JZYX01000056">
    <property type="protein sequence ID" value="KJN20070.1"/>
    <property type="molecule type" value="Genomic_DNA"/>
</dbReference>
<gene>
    <name evidence="4" type="ORF">KQV47_21625</name>
    <name evidence="5" type="ORF">MX989_23015</name>
    <name evidence="3" type="ORF">SS37_21405</name>
</gene>
<dbReference type="EMBL" id="JALLIR010000001">
    <property type="protein sequence ID" value="MDR9948925.1"/>
    <property type="molecule type" value="Genomic_DNA"/>
</dbReference>
<comment type="caution">
    <text evidence="3">The sequence shown here is derived from an EMBL/GenBank/DDBJ whole genome shotgun (WGS) entry which is preliminary data.</text>
</comment>
<dbReference type="Proteomes" id="UP000033352">
    <property type="component" value="Unassembled WGS sequence"/>
</dbReference>
<comment type="catalytic activity">
    <reaction evidence="2">
        <text>Hydrolysis of (1-&gt;4)-beta-linkages between N-acetylmuramic acid and N-acetyl-D-glucosamine residues in a peptidoglycan and between N-acetyl-D-glucosamine residues in chitodextrins.</text>
        <dbReference type="EC" id="3.2.1.17"/>
    </reaction>
</comment>
<dbReference type="Pfam" id="PF00959">
    <property type="entry name" value="Phage_lysozyme"/>
    <property type="match status" value="1"/>
</dbReference>
<reference evidence="5" key="3">
    <citation type="submission" date="2022-11" db="EMBL/GenBank/DDBJ databases">
        <title>blaNDM-1 and qnrB1 co-producing ST413 Enterobacter.</title>
        <authorList>
            <person name="Halder G."/>
            <person name="Chaudhuri B."/>
            <person name="Dutta S."/>
        </authorList>
    </citation>
    <scope>NUCLEOTIDE SEQUENCE</scope>
    <source>
        <strain evidence="5">PEER684</strain>
    </source>
</reference>
<proteinExistence type="inferred from homology"/>
<dbReference type="PATRIC" id="fig|1619248.3.peg.3963"/>
<evidence type="ECO:0000313" key="6">
    <source>
        <dbReference type="Proteomes" id="UP000033352"/>
    </source>
</evidence>
<dbReference type="EC" id="3.2.1.17" evidence="2"/>
<reference evidence="3 6" key="1">
    <citation type="submission" date="2015-03" db="EMBL/GenBank/DDBJ databases">
        <authorList>
            <person name="McCorrison J."/>
            <person name="Sanka R."/>
            <person name="Adams M."/>
            <person name="Brinkac L."/>
            <person name="Nierman W."/>
            <person name="Sutton G."/>
            <person name="Nelson K."/>
            <person name="Kiedrowski L."/>
            <person name="Guerrero D."/>
            <person name="Bonomo R."/>
        </authorList>
    </citation>
    <scope>NUCLEOTIDE SEQUENCE [LARGE SCALE GENOMIC DNA]</scope>
    <source>
        <strain evidence="3 6">35699</strain>
    </source>
</reference>
<dbReference type="InterPro" id="IPR002196">
    <property type="entry name" value="Glyco_hydro_24"/>
</dbReference>
<evidence type="ECO:0000313" key="3">
    <source>
        <dbReference type="EMBL" id="KJN20070.1"/>
    </source>
</evidence>
<sequence length="112" mass="12732">MNGLTLEISSAAIELIKKHQGLSLEKYRDEHGLWVIGYGHVIRDREQFHGPVTPLEADALLHEDIRLCEALLRENVTRPLTQQQHDTLVMMMFSFGEIPSLPEAIFQAVARV</sequence>
<dbReference type="RefSeq" id="WP_045286581.1">
    <property type="nucleotide sequence ID" value="NZ_CABMND010000019.1"/>
</dbReference>